<dbReference type="SUPFAM" id="SSF56300">
    <property type="entry name" value="Metallo-dependent phosphatases"/>
    <property type="match status" value="1"/>
</dbReference>
<evidence type="ECO:0000313" key="4">
    <source>
        <dbReference type="Proteomes" id="UP000001304"/>
    </source>
</evidence>
<reference evidence="3 4" key="1">
    <citation type="journal article" date="2010" name="Stand. Genomic Sci.">
        <title>Complete genome sequence of Ignisphaera aggregans type strain (AQ1.S1).</title>
        <authorList>
            <person name="Goker M."/>
            <person name="Held B."/>
            <person name="Lapidus A."/>
            <person name="Nolan M."/>
            <person name="Spring S."/>
            <person name="Yasawong M."/>
            <person name="Lucas S."/>
            <person name="Glavina Del Rio T."/>
            <person name="Tice H."/>
            <person name="Cheng J.F."/>
            <person name="Goodwin L."/>
            <person name="Tapia R."/>
            <person name="Pitluck S."/>
            <person name="Liolios K."/>
            <person name="Ivanova N."/>
            <person name="Mavromatis K."/>
            <person name="Mikhailova N."/>
            <person name="Pati A."/>
            <person name="Chen A."/>
            <person name="Palaniappan K."/>
            <person name="Brambilla E."/>
            <person name="Land M."/>
            <person name="Hauser L."/>
            <person name="Chang Y.J."/>
            <person name="Jeffries C.D."/>
            <person name="Brettin T."/>
            <person name="Detter J.C."/>
            <person name="Han C."/>
            <person name="Rohde M."/>
            <person name="Sikorski J."/>
            <person name="Woyke T."/>
            <person name="Bristow J."/>
            <person name="Eisen J.A."/>
            <person name="Markowitz V."/>
            <person name="Hugenholtz P."/>
            <person name="Kyrpides N.C."/>
            <person name="Klenk H.P."/>
        </authorList>
    </citation>
    <scope>NUCLEOTIDE SEQUENCE [LARGE SCALE GENOMIC DNA]</scope>
    <source>
        <strain evidence="4">DSM 17230 / JCM 13409 / AQ1.S1</strain>
    </source>
</reference>
<proteinExistence type="inferred from homology"/>
<dbReference type="NCBIfam" id="TIGR00040">
    <property type="entry name" value="yfcE"/>
    <property type="match status" value="1"/>
</dbReference>
<name>E0SQM6_IGNAA</name>
<dbReference type="GO" id="GO:0016787">
    <property type="term" value="F:hydrolase activity"/>
    <property type="evidence" value="ECO:0007669"/>
    <property type="project" value="UniProtKB-UniRule"/>
</dbReference>
<evidence type="ECO:0000313" key="3">
    <source>
        <dbReference type="EMBL" id="ADM27100.1"/>
    </source>
</evidence>
<keyword evidence="1" id="KW-0479">Metal-binding</keyword>
<dbReference type="STRING" id="583356.Igag_0251"/>
<sequence>MRVSQGKISGDVKRILVMSDSHIPDRAFEIPSKIRLFIEREKYDIVVHAGDFTDYKVIEYVRTLGKETYMVQGNMDYIDLPEKEIFDAYGINIGVIHGDQVYPRGNISKLSRIAKELNARILISGHTHTPNIAFDSGILHLNPGSITGVWGGGGGSMTPTFIVLTISSDGHVTIDIYALEDDLKLYRREYIKFSL</sequence>
<dbReference type="EMBL" id="CP002098">
    <property type="protein sequence ID" value="ADM27100.1"/>
    <property type="molecule type" value="Genomic_DNA"/>
</dbReference>
<dbReference type="InterPro" id="IPR024654">
    <property type="entry name" value="Calcineurin-like_PHP_lpxH"/>
</dbReference>
<gene>
    <name evidence="3" type="ordered locus">Igag_0251</name>
</gene>
<organism evidence="3 4">
    <name type="scientific">Ignisphaera aggregans (strain DSM 17230 / JCM 13409 / AQ1.S1)</name>
    <dbReference type="NCBI Taxonomy" id="583356"/>
    <lineage>
        <taxon>Archaea</taxon>
        <taxon>Thermoproteota</taxon>
        <taxon>Thermoprotei</taxon>
        <taxon>Desulfurococcales</taxon>
        <taxon>Desulfurococcaceae</taxon>
        <taxon>Ignisphaera</taxon>
    </lineage>
</organism>
<dbReference type="EC" id="3.1.4.-" evidence="1"/>
<dbReference type="InterPro" id="IPR029052">
    <property type="entry name" value="Metallo-depent_PP-like"/>
</dbReference>
<dbReference type="Gene3D" id="3.60.21.10">
    <property type="match status" value="1"/>
</dbReference>
<comment type="cofactor">
    <cofactor evidence="1">
        <name>a divalent metal cation</name>
        <dbReference type="ChEBI" id="CHEBI:60240"/>
    </cofactor>
</comment>
<keyword evidence="4" id="KW-1185">Reference proteome</keyword>
<dbReference type="PANTHER" id="PTHR11124">
    <property type="entry name" value="VACUOLAR SORTING PROTEIN VPS29"/>
    <property type="match status" value="1"/>
</dbReference>
<dbReference type="HOGENOM" id="CLU_063749_0_1_2"/>
<accession>E0SQM6</accession>
<dbReference type="InterPro" id="IPR000979">
    <property type="entry name" value="Phosphodiesterase_MJ0936/Vps29"/>
</dbReference>
<dbReference type="GO" id="GO:0046872">
    <property type="term" value="F:metal ion binding"/>
    <property type="evidence" value="ECO:0007669"/>
    <property type="project" value="UniProtKB-KW"/>
</dbReference>
<dbReference type="Pfam" id="PF12850">
    <property type="entry name" value="Metallophos_2"/>
    <property type="match status" value="1"/>
</dbReference>
<evidence type="ECO:0000256" key="1">
    <source>
        <dbReference type="RuleBase" id="RU362039"/>
    </source>
</evidence>
<dbReference type="BioCyc" id="IAGG583356:GHAH-263-MONOMER"/>
<dbReference type="Proteomes" id="UP000001304">
    <property type="component" value="Chromosome"/>
</dbReference>
<dbReference type="AlphaFoldDB" id="E0SQM6"/>
<dbReference type="KEGG" id="iag:Igag_0251"/>
<evidence type="ECO:0000259" key="2">
    <source>
        <dbReference type="Pfam" id="PF12850"/>
    </source>
</evidence>
<comment type="similarity">
    <text evidence="1">Belongs to the metallophosphoesterase superfamily. YfcE family.</text>
</comment>
<feature type="domain" description="Calcineurin-like phosphoesterase" evidence="2">
    <location>
        <begin position="14"/>
        <end position="167"/>
    </location>
</feature>
<protein>
    <recommendedName>
        <fullName evidence="1">Phosphoesterase</fullName>
        <ecNumber evidence="1">3.1.4.-</ecNumber>
    </recommendedName>
</protein>